<feature type="domain" description="Mandelate racemase/muconate lactonizing enzyme C-terminal" evidence="5">
    <location>
        <begin position="136"/>
        <end position="231"/>
    </location>
</feature>
<dbReference type="Pfam" id="PF21508">
    <property type="entry name" value="MenC_N"/>
    <property type="match status" value="1"/>
</dbReference>
<keyword evidence="1" id="KW-0479">Metal-binding</keyword>
<dbReference type="GO" id="GO:0046872">
    <property type="term" value="F:metal ion binding"/>
    <property type="evidence" value="ECO:0007669"/>
    <property type="project" value="UniProtKB-KW"/>
</dbReference>
<name>A0A5D3YNN5_9BACT</name>
<evidence type="ECO:0000313" key="6">
    <source>
        <dbReference type="EMBL" id="TYP95292.1"/>
    </source>
</evidence>
<dbReference type="Proteomes" id="UP000324595">
    <property type="component" value="Unassembled WGS sequence"/>
</dbReference>
<dbReference type="InterPro" id="IPR013342">
    <property type="entry name" value="Mandelate_racemase_C"/>
</dbReference>
<dbReference type="SUPFAM" id="SSF51604">
    <property type="entry name" value="Enolase C-terminal domain-like"/>
    <property type="match status" value="1"/>
</dbReference>
<dbReference type="NCBIfam" id="TIGR01927">
    <property type="entry name" value="menC_gam_Gplu"/>
    <property type="match status" value="1"/>
</dbReference>
<dbReference type="PANTHER" id="PTHR48073">
    <property type="entry name" value="O-SUCCINYLBENZOATE SYNTHASE-RELATED"/>
    <property type="match status" value="1"/>
</dbReference>
<dbReference type="SFLD" id="SFLDF00009">
    <property type="entry name" value="o-succinylbenzoate_synthase"/>
    <property type="match status" value="1"/>
</dbReference>
<dbReference type="Pfam" id="PF13378">
    <property type="entry name" value="MR_MLE_C"/>
    <property type="match status" value="1"/>
</dbReference>
<dbReference type="EMBL" id="VNHY01000001">
    <property type="protein sequence ID" value="TYP95292.1"/>
    <property type="molecule type" value="Genomic_DNA"/>
</dbReference>
<dbReference type="RefSeq" id="WP_148897965.1">
    <property type="nucleotide sequence ID" value="NZ_VNHY01000001.1"/>
</dbReference>
<comment type="caution">
    <text evidence="6">The sequence shown here is derived from an EMBL/GenBank/DDBJ whole genome shotgun (WGS) entry which is preliminary data.</text>
</comment>
<gene>
    <name evidence="6" type="ORF">LX73_0590</name>
</gene>
<keyword evidence="3" id="KW-0456">Lyase</keyword>
<organism evidence="6 7">
    <name type="scientific">Fodinibius salinus</name>
    <dbReference type="NCBI Taxonomy" id="860790"/>
    <lineage>
        <taxon>Bacteria</taxon>
        <taxon>Pseudomonadati</taxon>
        <taxon>Balneolota</taxon>
        <taxon>Balneolia</taxon>
        <taxon>Balneolales</taxon>
        <taxon>Balneolaceae</taxon>
        <taxon>Fodinibius</taxon>
    </lineage>
</organism>
<protein>
    <recommendedName>
        <fullName evidence="4">o-succinylbenzoate synthase</fullName>
        <ecNumber evidence="4">4.2.1.113</ecNumber>
    </recommendedName>
</protein>
<sequence length="361" mass="40859">MLKAFKYNIPFTSQLETSNKTYSHRRGLILELRINECSYYAEAAPLPGFSSELVDDILRQISQQHQQIQAAFNYHYPTDKLNHLYQDQDIFPALAFALDTLACQIENEHQEQSLSAYLFDDCQPELPVNALGTLNGKNDIQKIKTIAKQGYKTVKFKIGTDFDHEFQALQKIRSSFPALNIRLDANRAWELEEAVNNCKQLESLDIEYCEEPLKEVSVSGFKKLTKNTNLPLAIDESVTTIPFWHKLLPTTSFVVVKPMVIGQFATIFDIYKQVKYHQNELIFTSSLELIIGRIMTAILAMGLGSQTHAHGLGTAKLLADDLQSNSYITNGIFSLPKEGMAININTEKLEGFSTYNFNNGK</sequence>
<dbReference type="SMART" id="SM00922">
    <property type="entry name" value="MR_MLE"/>
    <property type="match status" value="1"/>
</dbReference>
<dbReference type="InterPro" id="IPR029065">
    <property type="entry name" value="Enolase_C-like"/>
</dbReference>
<dbReference type="GO" id="GO:0043748">
    <property type="term" value="F:O-succinylbenzoate synthase activity"/>
    <property type="evidence" value="ECO:0007669"/>
    <property type="project" value="UniProtKB-EC"/>
</dbReference>
<dbReference type="SFLD" id="SFLDS00001">
    <property type="entry name" value="Enolase"/>
    <property type="match status" value="1"/>
</dbReference>
<accession>A0A5D3YNN5</accession>
<keyword evidence="7" id="KW-1185">Reference proteome</keyword>
<proteinExistence type="predicted"/>
<dbReference type="AlphaFoldDB" id="A0A5D3YNN5"/>
<reference evidence="6 7" key="1">
    <citation type="submission" date="2019-07" db="EMBL/GenBank/DDBJ databases">
        <title>Genomic Encyclopedia of Archaeal and Bacterial Type Strains, Phase II (KMG-II): from individual species to whole genera.</title>
        <authorList>
            <person name="Goeker M."/>
        </authorList>
    </citation>
    <scope>NUCLEOTIDE SEQUENCE [LARGE SCALE GENOMIC DNA]</scope>
    <source>
        <strain evidence="6 7">DSM 21935</strain>
    </source>
</reference>
<dbReference type="SUPFAM" id="SSF54826">
    <property type="entry name" value="Enolase N-terminal domain-like"/>
    <property type="match status" value="1"/>
</dbReference>
<evidence type="ECO:0000256" key="4">
    <source>
        <dbReference type="NCBIfam" id="TIGR01927"/>
    </source>
</evidence>
<dbReference type="SFLD" id="SFLDG00180">
    <property type="entry name" value="muconate_cycloisomerase"/>
    <property type="match status" value="1"/>
</dbReference>
<keyword evidence="2" id="KW-0460">Magnesium</keyword>
<dbReference type="InterPro" id="IPR029017">
    <property type="entry name" value="Enolase-like_N"/>
</dbReference>
<dbReference type="InterPro" id="IPR041338">
    <property type="entry name" value="OSBS_N"/>
</dbReference>
<dbReference type="Gene3D" id="3.20.20.120">
    <property type="entry name" value="Enolase-like C-terminal domain"/>
    <property type="match status" value="1"/>
</dbReference>
<dbReference type="Gene3D" id="3.30.390.10">
    <property type="entry name" value="Enolase-like, N-terminal domain"/>
    <property type="match status" value="1"/>
</dbReference>
<evidence type="ECO:0000313" key="7">
    <source>
        <dbReference type="Proteomes" id="UP000324595"/>
    </source>
</evidence>
<dbReference type="InterPro" id="IPR036849">
    <property type="entry name" value="Enolase-like_C_sf"/>
</dbReference>
<dbReference type="EC" id="4.2.1.113" evidence="4"/>
<evidence type="ECO:0000259" key="5">
    <source>
        <dbReference type="SMART" id="SM00922"/>
    </source>
</evidence>
<dbReference type="OrthoDB" id="9766759at2"/>
<evidence type="ECO:0000256" key="3">
    <source>
        <dbReference type="ARBA" id="ARBA00023239"/>
    </source>
</evidence>
<evidence type="ECO:0000256" key="1">
    <source>
        <dbReference type="ARBA" id="ARBA00022723"/>
    </source>
</evidence>
<dbReference type="PANTHER" id="PTHR48073:SF2">
    <property type="entry name" value="O-SUCCINYLBENZOATE SYNTHASE"/>
    <property type="match status" value="1"/>
</dbReference>
<evidence type="ECO:0000256" key="2">
    <source>
        <dbReference type="ARBA" id="ARBA00022842"/>
    </source>
</evidence>
<dbReference type="GO" id="GO:0009234">
    <property type="term" value="P:menaquinone biosynthetic process"/>
    <property type="evidence" value="ECO:0007669"/>
    <property type="project" value="UniProtKB-UniRule"/>
</dbReference>